<dbReference type="EMBL" id="KV000518">
    <property type="protein sequence ID" value="KZV40148.1"/>
    <property type="molecule type" value="Genomic_DNA"/>
</dbReference>
<protein>
    <submittedName>
        <fullName evidence="2">Uncharacterized protein</fullName>
    </submittedName>
</protein>
<dbReference type="AlphaFoldDB" id="A0A2Z7C2Q9"/>
<sequence>MRSGSVHKALVHLRTDLVSHLRASFLLLNFKMHVLTDLVFRLCESLREVSELTDTPGFTILTLSLGGTFRSDLILSPARLIRQMQKSVEGQQLEEAWYDRFKFSLQILSTEVAHPAVKRTTVGRGAVRKSSSDVNSSLASLSSQLAEVVAHLKRACDVKKGEGGSSSNRKGESTVVTDTKTAVASAAYFESLSEVILRTQRKQNNLWHSYSAQDDADQLRTGRNSAQRKQNSLRHSYSALDDADQLRTGRTSAQSKLNSSQRHTSA</sequence>
<organism evidence="2 3">
    <name type="scientific">Dorcoceras hygrometricum</name>
    <dbReference type="NCBI Taxonomy" id="472368"/>
    <lineage>
        <taxon>Eukaryota</taxon>
        <taxon>Viridiplantae</taxon>
        <taxon>Streptophyta</taxon>
        <taxon>Embryophyta</taxon>
        <taxon>Tracheophyta</taxon>
        <taxon>Spermatophyta</taxon>
        <taxon>Magnoliopsida</taxon>
        <taxon>eudicotyledons</taxon>
        <taxon>Gunneridae</taxon>
        <taxon>Pentapetalae</taxon>
        <taxon>asterids</taxon>
        <taxon>lamiids</taxon>
        <taxon>Lamiales</taxon>
        <taxon>Gesneriaceae</taxon>
        <taxon>Didymocarpoideae</taxon>
        <taxon>Trichosporeae</taxon>
        <taxon>Loxocarpinae</taxon>
        <taxon>Dorcoceras</taxon>
    </lineage>
</organism>
<gene>
    <name evidence="2" type="ORF">F511_39799</name>
</gene>
<feature type="compositionally biased region" description="Polar residues" evidence="1">
    <location>
        <begin position="221"/>
        <end position="235"/>
    </location>
</feature>
<name>A0A2Z7C2Q9_9LAMI</name>
<feature type="compositionally biased region" description="Polar residues" evidence="1">
    <location>
        <begin position="248"/>
        <end position="266"/>
    </location>
</feature>
<evidence type="ECO:0000313" key="3">
    <source>
        <dbReference type="Proteomes" id="UP000250235"/>
    </source>
</evidence>
<reference evidence="2 3" key="1">
    <citation type="journal article" date="2015" name="Proc. Natl. Acad. Sci. U.S.A.">
        <title>The resurrection genome of Boea hygrometrica: A blueprint for survival of dehydration.</title>
        <authorList>
            <person name="Xiao L."/>
            <person name="Yang G."/>
            <person name="Zhang L."/>
            <person name="Yang X."/>
            <person name="Zhao S."/>
            <person name="Ji Z."/>
            <person name="Zhou Q."/>
            <person name="Hu M."/>
            <person name="Wang Y."/>
            <person name="Chen M."/>
            <person name="Xu Y."/>
            <person name="Jin H."/>
            <person name="Xiao X."/>
            <person name="Hu G."/>
            <person name="Bao F."/>
            <person name="Hu Y."/>
            <person name="Wan P."/>
            <person name="Li L."/>
            <person name="Deng X."/>
            <person name="Kuang T."/>
            <person name="Xiang C."/>
            <person name="Zhu J.K."/>
            <person name="Oliver M.J."/>
            <person name="He Y."/>
        </authorList>
    </citation>
    <scope>NUCLEOTIDE SEQUENCE [LARGE SCALE GENOMIC DNA]</scope>
    <source>
        <strain evidence="3">cv. XS01</strain>
    </source>
</reference>
<keyword evidence="3" id="KW-1185">Reference proteome</keyword>
<dbReference type="Proteomes" id="UP000250235">
    <property type="component" value="Unassembled WGS sequence"/>
</dbReference>
<evidence type="ECO:0000256" key="1">
    <source>
        <dbReference type="SAM" id="MobiDB-lite"/>
    </source>
</evidence>
<accession>A0A2Z7C2Q9</accession>
<evidence type="ECO:0000313" key="2">
    <source>
        <dbReference type="EMBL" id="KZV40148.1"/>
    </source>
</evidence>
<feature type="region of interest" description="Disordered" evidence="1">
    <location>
        <begin position="215"/>
        <end position="266"/>
    </location>
</feature>
<proteinExistence type="predicted"/>